<evidence type="ECO:0000313" key="2">
    <source>
        <dbReference type="Proteomes" id="UP001163321"/>
    </source>
</evidence>
<reference evidence="1 2" key="1">
    <citation type="journal article" date="2022" name="bioRxiv">
        <title>The genome of the oomycete Peronosclerospora sorghi, a cosmopolitan pathogen of maize and sorghum, is inflated with dispersed pseudogenes.</title>
        <authorList>
            <person name="Fletcher K."/>
            <person name="Martin F."/>
            <person name="Isakeit T."/>
            <person name="Cavanaugh K."/>
            <person name="Magill C."/>
            <person name="Michelmore R."/>
        </authorList>
    </citation>
    <scope>NUCLEOTIDE SEQUENCE [LARGE SCALE GENOMIC DNA]</scope>
    <source>
        <strain evidence="1">P6</strain>
    </source>
</reference>
<keyword evidence="2" id="KW-1185">Reference proteome</keyword>
<dbReference type="EMBL" id="CM047582">
    <property type="protein sequence ID" value="KAI9914504.1"/>
    <property type="molecule type" value="Genomic_DNA"/>
</dbReference>
<organism evidence="1 2">
    <name type="scientific">Peronosclerospora sorghi</name>
    <dbReference type="NCBI Taxonomy" id="230839"/>
    <lineage>
        <taxon>Eukaryota</taxon>
        <taxon>Sar</taxon>
        <taxon>Stramenopiles</taxon>
        <taxon>Oomycota</taxon>
        <taxon>Peronosporomycetes</taxon>
        <taxon>Peronosporales</taxon>
        <taxon>Peronosporaceae</taxon>
        <taxon>Peronosclerospora</taxon>
    </lineage>
</organism>
<accession>A0ACC0W6Z5</accession>
<name>A0ACC0W6Z5_9STRA</name>
<sequence length="578" mass="63748">MTSSFSVSPRQRPIASRRVALVLTVCISDLLLTGLIFGWAPLLLLLKEEGQYHELCSDPSESPCVAQENRLNLIFAVASVAMNAGGLPIGMFLDRMGSRVTIAMAALIEVSGLSMLALADSKKFDVFVEGYVLIALGGCLTMMSSYPASFLIPQYQTAILAAISCLFDGSSVIFLVLYAAHKQFGWSRRQLFLGLAVTASVVYLVLIFLWGLNNKTSGPKDSKPIINSNDAFVSAPQQERLLITGNANDTVYGSVEDMEISLRQISANDDDAAFPLVDIAITKQIKSFEFAYVVLYGAVHVLRATVYIGTTNKLLDNFGDVDYDFFYTKVFSVVMPMGFVFVPLIDYVVESHGLSKALQFTNIIGVLYNILELVPSLPMQCAVFLLFTAYRAFLYAIISAFTAKTFGLQNMGSLMGIIFSICSVISLAEYPAVYITNSFFGGDLTLLNLLSLLTCVLMIPLTLYLRKYEHEREQQRRAEIAQQSGIAQGERQRETYSSLMDTPVFGVSYLRSPSGTAPPKDLFSPEISNEHGYISMRSISCISKIKPCMSKYKQFCTVKLRMAHYISYSLLDSTLLLG</sequence>
<protein>
    <submittedName>
        <fullName evidence="1">Uncharacterized protein</fullName>
    </submittedName>
</protein>
<proteinExistence type="predicted"/>
<gene>
    <name evidence="1" type="ORF">PsorP6_008256</name>
</gene>
<comment type="caution">
    <text evidence="1">The sequence shown here is derived from an EMBL/GenBank/DDBJ whole genome shotgun (WGS) entry which is preliminary data.</text>
</comment>
<evidence type="ECO:0000313" key="1">
    <source>
        <dbReference type="EMBL" id="KAI9914504.1"/>
    </source>
</evidence>
<dbReference type="Proteomes" id="UP001163321">
    <property type="component" value="Chromosome 3"/>
</dbReference>